<comment type="similarity">
    <text evidence="2">Belongs to the MAD2 family.</text>
</comment>
<name>A0A1D1VBJ6_RAMVA</name>
<keyword evidence="4" id="KW-0498">Mitosis</keyword>
<dbReference type="InterPro" id="IPR036570">
    <property type="entry name" value="HORMA_dom_sf"/>
</dbReference>
<evidence type="ECO:0000256" key="3">
    <source>
        <dbReference type="ARBA" id="ARBA00022618"/>
    </source>
</evidence>
<dbReference type="Gene3D" id="3.30.900.10">
    <property type="entry name" value="HORMA domain"/>
    <property type="match status" value="1"/>
</dbReference>
<dbReference type="SUPFAM" id="SSF56019">
    <property type="entry name" value="The spindle assembly checkpoint protein mad2"/>
    <property type="match status" value="1"/>
</dbReference>
<feature type="domain" description="HORMA" evidence="7">
    <location>
        <begin position="16"/>
        <end position="199"/>
    </location>
</feature>
<dbReference type="GO" id="GO:0000776">
    <property type="term" value="C:kinetochore"/>
    <property type="evidence" value="ECO:0007669"/>
    <property type="project" value="TreeGrafter"/>
</dbReference>
<dbReference type="PANTHER" id="PTHR11842">
    <property type="entry name" value="MITOTIC SPINDLE ASSEMBLY CHECKPOINT PROTEIN MAD2"/>
    <property type="match status" value="1"/>
</dbReference>
<evidence type="ECO:0000256" key="1">
    <source>
        <dbReference type="ARBA" id="ARBA00004123"/>
    </source>
</evidence>
<evidence type="ECO:0000256" key="2">
    <source>
        <dbReference type="ARBA" id="ARBA00010348"/>
    </source>
</evidence>
<evidence type="ECO:0000313" key="9">
    <source>
        <dbReference type="Proteomes" id="UP000186922"/>
    </source>
</evidence>
<dbReference type="OrthoDB" id="1806at2759"/>
<evidence type="ECO:0000256" key="4">
    <source>
        <dbReference type="ARBA" id="ARBA00022776"/>
    </source>
</evidence>
<dbReference type="Pfam" id="PF02301">
    <property type="entry name" value="HORMA"/>
    <property type="match status" value="1"/>
</dbReference>
<dbReference type="EMBL" id="BDGG01000005">
    <property type="protein sequence ID" value="GAU99021.1"/>
    <property type="molecule type" value="Genomic_DNA"/>
</dbReference>
<dbReference type="GO" id="GO:0005737">
    <property type="term" value="C:cytoplasm"/>
    <property type="evidence" value="ECO:0007669"/>
    <property type="project" value="TreeGrafter"/>
</dbReference>
<reference evidence="8 9" key="1">
    <citation type="journal article" date="2016" name="Nat. Commun.">
        <title>Extremotolerant tardigrade genome and improved radiotolerance of human cultured cells by tardigrade-unique protein.</title>
        <authorList>
            <person name="Hashimoto T."/>
            <person name="Horikawa D.D."/>
            <person name="Saito Y."/>
            <person name="Kuwahara H."/>
            <person name="Kozuka-Hata H."/>
            <person name="Shin-I T."/>
            <person name="Minakuchi Y."/>
            <person name="Ohishi K."/>
            <person name="Motoyama A."/>
            <person name="Aizu T."/>
            <person name="Enomoto A."/>
            <person name="Kondo K."/>
            <person name="Tanaka S."/>
            <person name="Hara Y."/>
            <person name="Koshikawa S."/>
            <person name="Sagara H."/>
            <person name="Miura T."/>
            <person name="Yokobori S."/>
            <person name="Miyagawa K."/>
            <person name="Suzuki Y."/>
            <person name="Kubo T."/>
            <person name="Oyama M."/>
            <person name="Kohara Y."/>
            <person name="Fujiyama A."/>
            <person name="Arakawa K."/>
            <person name="Katayama T."/>
            <person name="Toyoda A."/>
            <person name="Kunieda T."/>
        </authorList>
    </citation>
    <scope>NUCLEOTIDE SEQUENCE [LARGE SCALE GENOMIC DNA]</scope>
    <source>
        <strain evidence="8 9">YOKOZUNA-1</strain>
    </source>
</reference>
<organism evidence="8 9">
    <name type="scientific">Ramazzottius varieornatus</name>
    <name type="common">Water bear</name>
    <name type="synonym">Tardigrade</name>
    <dbReference type="NCBI Taxonomy" id="947166"/>
    <lineage>
        <taxon>Eukaryota</taxon>
        <taxon>Metazoa</taxon>
        <taxon>Ecdysozoa</taxon>
        <taxon>Tardigrada</taxon>
        <taxon>Eutardigrada</taxon>
        <taxon>Parachela</taxon>
        <taxon>Hypsibioidea</taxon>
        <taxon>Ramazzottiidae</taxon>
        <taxon>Ramazzottius</taxon>
    </lineage>
</organism>
<comment type="subcellular location">
    <subcellularLocation>
        <location evidence="1">Nucleus</location>
    </subcellularLocation>
</comment>
<dbReference type="AlphaFoldDB" id="A0A1D1VBJ6"/>
<sequence length="225" mass="25556">MNLLQDSVGEFSVKATTSADLFVGCLENVIHYILMKRQVYPRDKFQDIQKSGMNMVLLSDTFPSEYITKMLRAARDYLDRGELDRVVLCIIGIASGEVMERWQFSVDRSEVPKESTENPEVVNQVYNETAQFIKQIGVSFMPPLDCYCSFKILLYVAKAASQPDENWENSHPHYVDEKMEASLDLRPVNVPHHKLQAVVVYKNTDMSFVSFASSQSQSYASASSN</sequence>
<evidence type="ECO:0000313" key="8">
    <source>
        <dbReference type="EMBL" id="GAU99021.1"/>
    </source>
</evidence>
<dbReference type="GO" id="GO:0005654">
    <property type="term" value="C:nucleoplasm"/>
    <property type="evidence" value="ECO:0007669"/>
    <property type="project" value="TreeGrafter"/>
</dbReference>
<dbReference type="GO" id="GO:0007094">
    <property type="term" value="P:mitotic spindle assembly checkpoint signaling"/>
    <property type="evidence" value="ECO:0007669"/>
    <property type="project" value="TreeGrafter"/>
</dbReference>
<accession>A0A1D1VBJ6</accession>
<proteinExistence type="inferred from homology"/>
<gene>
    <name evidence="8" type="primary">RvY_10082-1</name>
    <name evidence="8" type="synonym">RvY_10082.1</name>
    <name evidence="8" type="ORF">RvY_10082</name>
</gene>
<dbReference type="PROSITE" id="PS50815">
    <property type="entry name" value="HORMA"/>
    <property type="match status" value="1"/>
</dbReference>
<protein>
    <recommendedName>
        <fullName evidence="7">HORMA domain-containing protein</fullName>
    </recommendedName>
</protein>
<evidence type="ECO:0000256" key="6">
    <source>
        <dbReference type="ARBA" id="ARBA00023306"/>
    </source>
</evidence>
<dbReference type="PANTHER" id="PTHR11842:SF11">
    <property type="entry name" value="MITOTIC SPINDLE ASSEMBLY CHECKPOINT PROTEIN MAD2A"/>
    <property type="match status" value="1"/>
</dbReference>
<evidence type="ECO:0000256" key="5">
    <source>
        <dbReference type="ARBA" id="ARBA00023242"/>
    </source>
</evidence>
<comment type="caution">
    <text evidence="8">The sequence shown here is derived from an EMBL/GenBank/DDBJ whole genome shotgun (WGS) entry which is preliminary data.</text>
</comment>
<keyword evidence="3" id="KW-0132">Cell division</keyword>
<dbReference type="Proteomes" id="UP000186922">
    <property type="component" value="Unassembled WGS sequence"/>
</dbReference>
<dbReference type="InterPro" id="IPR045091">
    <property type="entry name" value="Mad2-like"/>
</dbReference>
<dbReference type="STRING" id="947166.A0A1D1VBJ6"/>
<evidence type="ECO:0000259" key="7">
    <source>
        <dbReference type="PROSITE" id="PS50815"/>
    </source>
</evidence>
<keyword evidence="5" id="KW-0539">Nucleus</keyword>
<dbReference type="GO" id="GO:0051301">
    <property type="term" value="P:cell division"/>
    <property type="evidence" value="ECO:0007669"/>
    <property type="project" value="UniProtKB-KW"/>
</dbReference>
<keyword evidence="6" id="KW-0131">Cell cycle</keyword>
<keyword evidence="9" id="KW-1185">Reference proteome</keyword>
<dbReference type="InterPro" id="IPR003511">
    <property type="entry name" value="HORMA_dom"/>
</dbReference>